<dbReference type="AlphaFoldDB" id="A0A836H7W7"/>
<dbReference type="GeneID" id="94169930"/>
<comment type="caution">
    <text evidence="2">The sequence shown here is derived from an EMBL/GenBank/DDBJ whole genome shotgun (WGS) entry which is preliminary data.</text>
</comment>
<name>A0A836H7W7_LEIEN</name>
<evidence type="ECO:0000313" key="3">
    <source>
        <dbReference type="Proteomes" id="UP000674179"/>
    </source>
</evidence>
<accession>A0A836H7W7</accession>
<gene>
    <name evidence="2" type="ORF">CUR178_02665</name>
</gene>
<dbReference type="KEGG" id="lenr:94169930"/>
<dbReference type="OrthoDB" id="267480at2759"/>
<evidence type="ECO:0000256" key="1">
    <source>
        <dbReference type="SAM" id="MobiDB-lite"/>
    </source>
</evidence>
<protein>
    <submittedName>
        <fullName evidence="2">Uncharacterized protein</fullName>
    </submittedName>
</protein>
<feature type="compositionally biased region" description="Low complexity" evidence="1">
    <location>
        <begin position="221"/>
        <end position="238"/>
    </location>
</feature>
<dbReference type="EMBL" id="JAFHKP010000031">
    <property type="protein sequence ID" value="KAG5472000.1"/>
    <property type="molecule type" value="Genomic_DNA"/>
</dbReference>
<proteinExistence type="predicted"/>
<feature type="region of interest" description="Disordered" evidence="1">
    <location>
        <begin position="221"/>
        <end position="288"/>
    </location>
</feature>
<dbReference type="RefSeq" id="XP_067690523.1">
    <property type="nucleotide sequence ID" value="XM_067834420.1"/>
</dbReference>
<dbReference type="Proteomes" id="UP000674179">
    <property type="component" value="Chromosome 31"/>
</dbReference>
<sequence length="325" mass="34262">MDGGDFYPPLQWEPLSAVPTIRGWAGEALDVSRPLSQHLKAAYSGERGGSESGSYTGSESVPGEQRERMGVCPARDFRYVRSPDWAALNAVECASSKLLCSEQSASEDADEGDQTPLFWEVVRCGALAYVPPPLAAASALPMTGDALDGHRGIMKAAASAAPLYQSPVSVTPPTHRPAQVSQWSAPPLVAAAPLHRMVGKGLIAPTASRSVSASFAPFSSLSSAHSSGSSTSFSRSLSTPKHRPDVGATDPFSTQPGTAPLRVHGGDTAMRDDASSDGRPSSGAQRHAERLTTATLVVLPRKAATQLLFDRFSAFKKMLHKRALL</sequence>
<reference evidence="2 3" key="1">
    <citation type="submission" date="2021-02" db="EMBL/GenBank/DDBJ databases">
        <title>Leishmania (Mundinia) enrietti genome sequencing and assembly.</title>
        <authorList>
            <person name="Almutairi H."/>
            <person name="Gatherer D."/>
        </authorList>
    </citation>
    <scope>NUCLEOTIDE SEQUENCE [LARGE SCALE GENOMIC DNA]</scope>
    <source>
        <strain evidence="2">CUR178</strain>
    </source>
</reference>
<organism evidence="2 3">
    <name type="scientific">Leishmania enriettii</name>
    <dbReference type="NCBI Taxonomy" id="5663"/>
    <lineage>
        <taxon>Eukaryota</taxon>
        <taxon>Discoba</taxon>
        <taxon>Euglenozoa</taxon>
        <taxon>Kinetoplastea</taxon>
        <taxon>Metakinetoplastina</taxon>
        <taxon>Trypanosomatida</taxon>
        <taxon>Trypanosomatidae</taxon>
        <taxon>Leishmaniinae</taxon>
        <taxon>Leishmania</taxon>
    </lineage>
</organism>
<feature type="region of interest" description="Disordered" evidence="1">
    <location>
        <begin position="42"/>
        <end position="67"/>
    </location>
</feature>
<keyword evidence="3" id="KW-1185">Reference proteome</keyword>
<evidence type="ECO:0000313" key="2">
    <source>
        <dbReference type="EMBL" id="KAG5472000.1"/>
    </source>
</evidence>